<dbReference type="CDD" id="cd00009">
    <property type="entry name" value="AAA"/>
    <property type="match status" value="1"/>
</dbReference>
<dbReference type="PRINTS" id="PR01590">
    <property type="entry name" value="HTHFIS"/>
</dbReference>
<evidence type="ECO:0000313" key="10">
    <source>
        <dbReference type="EMBL" id="QNB45338.1"/>
    </source>
</evidence>
<dbReference type="Gene3D" id="1.10.10.60">
    <property type="entry name" value="Homeodomain-like"/>
    <property type="match status" value="1"/>
</dbReference>
<dbReference type="EMBL" id="CP045798">
    <property type="protein sequence ID" value="QNB45338.1"/>
    <property type="molecule type" value="Genomic_DNA"/>
</dbReference>
<dbReference type="Pfam" id="PF00571">
    <property type="entry name" value="CBS"/>
    <property type="match status" value="1"/>
</dbReference>
<feature type="domain" description="CBS" evidence="9">
    <location>
        <begin position="7"/>
        <end position="63"/>
    </location>
</feature>
<proteinExistence type="predicted"/>
<dbReference type="InterPro" id="IPR002078">
    <property type="entry name" value="Sigma_54_int"/>
</dbReference>
<gene>
    <name evidence="10" type="ORF">BR63_02825</name>
</gene>
<dbReference type="InterPro" id="IPR046342">
    <property type="entry name" value="CBS_dom_sf"/>
</dbReference>
<evidence type="ECO:0000256" key="3">
    <source>
        <dbReference type="ARBA" id="ARBA00023015"/>
    </source>
</evidence>
<dbReference type="PROSITE" id="PS51371">
    <property type="entry name" value="CBS"/>
    <property type="match status" value="1"/>
</dbReference>
<dbReference type="InterPro" id="IPR013767">
    <property type="entry name" value="PAS_fold"/>
</dbReference>
<dbReference type="Proteomes" id="UP000515847">
    <property type="component" value="Chromosome"/>
</dbReference>
<dbReference type="PROSITE" id="PS00688">
    <property type="entry name" value="SIGMA54_INTERACT_3"/>
    <property type="match status" value="1"/>
</dbReference>
<dbReference type="InterPro" id="IPR027417">
    <property type="entry name" value="P-loop_NTPase"/>
</dbReference>
<dbReference type="PROSITE" id="PS00675">
    <property type="entry name" value="SIGMA54_INTERACT_1"/>
    <property type="match status" value="1"/>
</dbReference>
<keyword evidence="3" id="KW-0805">Transcription regulation</keyword>
<dbReference type="GO" id="GO:0043565">
    <property type="term" value="F:sequence-specific DNA binding"/>
    <property type="evidence" value="ECO:0007669"/>
    <property type="project" value="InterPro"/>
</dbReference>
<dbReference type="KEGG" id="tfr:BR63_02825"/>
<dbReference type="InterPro" id="IPR009057">
    <property type="entry name" value="Homeodomain-like_sf"/>
</dbReference>
<dbReference type="SUPFAM" id="SSF55785">
    <property type="entry name" value="PYP-like sensor domain (PAS domain)"/>
    <property type="match status" value="2"/>
</dbReference>
<dbReference type="PROSITE" id="PS50045">
    <property type="entry name" value="SIGMA54_INTERACT_4"/>
    <property type="match status" value="1"/>
</dbReference>
<dbReference type="InterPro" id="IPR000014">
    <property type="entry name" value="PAS"/>
</dbReference>
<dbReference type="InterPro" id="IPR058031">
    <property type="entry name" value="AAA_lid_NorR"/>
</dbReference>
<evidence type="ECO:0000259" key="8">
    <source>
        <dbReference type="PROSITE" id="PS50112"/>
    </source>
</evidence>
<keyword evidence="5" id="KW-0804">Transcription</keyword>
<dbReference type="PANTHER" id="PTHR32071">
    <property type="entry name" value="TRANSCRIPTIONAL REGULATORY PROTEIN"/>
    <property type="match status" value="1"/>
</dbReference>
<keyword evidence="2" id="KW-0067">ATP-binding</keyword>
<reference evidence="10 11" key="1">
    <citation type="journal article" date="2019" name="Front. Microbiol.">
        <title>Thermoanaerosceptrum fracticalcis gen. nov. sp. nov., a Novel Fumarate-Fermenting Microorganism From a Deep Fractured Carbonate Aquifer of the US Great Basin.</title>
        <authorList>
            <person name="Hamilton-Brehm S.D."/>
            <person name="Stewart L.E."/>
            <person name="Zavarin M."/>
            <person name="Caldwell M."/>
            <person name="Lawson P.A."/>
            <person name="Onstott T.C."/>
            <person name="Grzymski J."/>
            <person name="Neveux I."/>
            <person name="Lollar B.S."/>
            <person name="Russell C.E."/>
            <person name="Moser D.P."/>
        </authorList>
    </citation>
    <scope>NUCLEOTIDE SEQUENCE [LARGE SCALE GENOMIC DNA]</scope>
    <source>
        <strain evidence="10 11">DRI-13</strain>
    </source>
</reference>
<dbReference type="Pfam" id="PF00989">
    <property type="entry name" value="PAS"/>
    <property type="match status" value="1"/>
</dbReference>
<dbReference type="CDD" id="cd00130">
    <property type="entry name" value="PAS"/>
    <property type="match status" value="2"/>
</dbReference>
<keyword evidence="11" id="KW-1185">Reference proteome</keyword>
<dbReference type="InterPro" id="IPR025943">
    <property type="entry name" value="Sigma_54_int_dom_ATP-bd_2"/>
</dbReference>
<feature type="domain" description="Sigma-54 factor interaction" evidence="7">
    <location>
        <begin position="380"/>
        <end position="610"/>
    </location>
</feature>
<dbReference type="CDD" id="cd02205">
    <property type="entry name" value="CBS_pair_SF"/>
    <property type="match status" value="1"/>
</dbReference>
<dbReference type="Pfam" id="PF08448">
    <property type="entry name" value="PAS_4"/>
    <property type="match status" value="1"/>
</dbReference>
<dbReference type="InterPro" id="IPR003593">
    <property type="entry name" value="AAA+_ATPase"/>
</dbReference>
<evidence type="ECO:0000256" key="4">
    <source>
        <dbReference type="ARBA" id="ARBA00023125"/>
    </source>
</evidence>
<feature type="domain" description="PAS" evidence="8">
    <location>
        <begin position="240"/>
        <end position="292"/>
    </location>
</feature>
<dbReference type="NCBIfam" id="TIGR00229">
    <property type="entry name" value="sensory_box"/>
    <property type="match status" value="2"/>
</dbReference>
<feature type="domain" description="PAS" evidence="8">
    <location>
        <begin position="123"/>
        <end position="174"/>
    </location>
</feature>
<dbReference type="SMART" id="SM00382">
    <property type="entry name" value="AAA"/>
    <property type="match status" value="1"/>
</dbReference>
<organism evidence="10 11">
    <name type="scientific">Thermanaerosceptrum fracticalcis</name>
    <dbReference type="NCBI Taxonomy" id="1712410"/>
    <lineage>
        <taxon>Bacteria</taxon>
        <taxon>Bacillati</taxon>
        <taxon>Bacillota</taxon>
        <taxon>Clostridia</taxon>
        <taxon>Eubacteriales</taxon>
        <taxon>Peptococcaceae</taxon>
        <taxon>Thermanaerosceptrum</taxon>
    </lineage>
</organism>
<sequence>MKLHDLLIAEPVTCREDVTLGDVAQLLNNGKVKTIPIVKEDGKVLGMVTGKSIAQALLKEVPLYTPAVGFIEEVIQFSGETMLGSVLDYPLDRLVVVDQDQRFLGVISEEQLFSNLLRQRDRIISELNAILDGSNNSIIAINKEGRVIVYNKSAEKVLKVPTGEAIGRPIEELIPYTRLPEIVVTGKPQIGQRFVFGNSTFITNRTPIVRNGEVIGAVAIFQDITELQNIMEELTQVKEYQKILETILDNAYDGIVVVDANGIITMFNKAYAEFLKIPREKALGKHVTQVIENTRMHIVAQTGKAEIGDVQRIHGHDMVAMRLPIEKDGKIIGAVGKVMFKDIKELIALAHKVSKLQTELEYYKDVVKQYQGARFTFQNIVGNSPQMQEIKTMAMRVARNNSTVLIRGESGTGKELFAHAIHYESSRKNGPFVKVNCAAIPENLLESELFGYEEGAFTGAKKGGKIGKFELANKGTIFLDEIGDMSLSMQVKLLRVLQEKEIERVGGIKPIPVDVRILAATNRNLEELMEKNLFRSDLYYRLNVVELKIPPLRHRKEDIPDLIHYLLEKLCTSMGHLVLPIDEEAVQCLVNYHWPGNIRELENVLERCLNLVEGGAINVVHLPFHIRRPEIEGDDSSLLLKNLLEETERMAIIKALEVCKGNKIKAAKMLGICRANIYQKIEKYGII</sequence>
<dbReference type="Gene3D" id="3.10.580.10">
    <property type="entry name" value="CBS-domain"/>
    <property type="match status" value="1"/>
</dbReference>
<keyword evidence="1" id="KW-0547">Nucleotide-binding</keyword>
<dbReference type="InterPro" id="IPR025944">
    <property type="entry name" value="Sigma_54_int_dom_CS"/>
</dbReference>
<dbReference type="FunFam" id="3.40.50.300:FF:000006">
    <property type="entry name" value="DNA-binding transcriptional regulator NtrC"/>
    <property type="match status" value="1"/>
</dbReference>
<dbReference type="Gene3D" id="3.40.50.300">
    <property type="entry name" value="P-loop containing nucleotide triphosphate hydrolases"/>
    <property type="match status" value="1"/>
</dbReference>
<evidence type="ECO:0000256" key="1">
    <source>
        <dbReference type="ARBA" id="ARBA00022741"/>
    </source>
</evidence>
<dbReference type="Pfam" id="PF02954">
    <property type="entry name" value="HTH_8"/>
    <property type="match status" value="1"/>
</dbReference>
<dbReference type="InterPro" id="IPR025662">
    <property type="entry name" value="Sigma_54_int_dom_ATP-bd_1"/>
</dbReference>
<protein>
    <submittedName>
        <fullName evidence="10">PAS domain-containing protein</fullName>
    </submittedName>
</protein>
<dbReference type="SMART" id="SM00091">
    <property type="entry name" value="PAS"/>
    <property type="match status" value="2"/>
</dbReference>
<dbReference type="PANTHER" id="PTHR32071:SF57">
    <property type="entry name" value="C4-DICARBOXYLATE TRANSPORT TRANSCRIPTIONAL REGULATORY PROTEIN DCTD"/>
    <property type="match status" value="1"/>
</dbReference>
<evidence type="ECO:0000259" key="7">
    <source>
        <dbReference type="PROSITE" id="PS50045"/>
    </source>
</evidence>
<dbReference type="InterPro" id="IPR013656">
    <property type="entry name" value="PAS_4"/>
</dbReference>
<dbReference type="OrthoDB" id="9765164at2"/>
<dbReference type="Gene3D" id="3.30.450.20">
    <property type="entry name" value="PAS domain"/>
    <property type="match status" value="2"/>
</dbReference>
<evidence type="ECO:0000256" key="2">
    <source>
        <dbReference type="ARBA" id="ARBA00022840"/>
    </source>
</evidence>
<keyword evidence="4" id="KW-0238">DNA-binding</keyword>
<evidence type="ECO:0000256" key="6">
    <source>
        <dbReference type="PROSITE-ProRule" id="PRU00703"/>
    </source>
</evidence>
<dbReference type="AlphaFoldDB" id="A0A7G6DZT4"/>
<evidence type="ECO:0000259" key="9">
    <source>
        <dbReference type="PROSITE" id="PS51371"/>
    </source>
</evidence>
<dbReference type="SUPFAM" id="SSF54631">
    <property type="entry name" value="CBS-domain pair"/>
    <property type="match status" value="1"/>
</dbReference>
<dbReference type="PROSITE" id="PS50112">
    <property type="entry name" value="PAS"/>
    <property type="match status" value="2"/>
</dbReference>
<dbReference type="PROSITE" id="PS00676">
    <property type="entry name" value="SIGMA54_INTERACT_2"/>
    <property type="match status" value="1"/>
</dbReference>
<dbReference type="RefSeq" id="WP_153802061.1">
    <property type="nucleotide sequence ID" value="NZ_CP045798.1"/>
</dbReference>
<dbReference type="SMART" id="SM00116">
    <property type="entry name" value="CBS"/>
    <property type="match status" value="2"/>
</dbReference>
<dbReference type="GO" id="GO:0005524">
    <property type="term" value="F:ATP binding"/>
    <property type="evidence" value="ECO:0007669"/>
    <property type="project" value="UniProtKB-KW"/>
</dbReference>
<dbReference type="Pfam" id="PF25601">
    <property type="entry name" value="AAA_lid_14"/>
    <property type="match status" value="1"/>
</dbReference>
<evidence type="ECO:0000256" key="5">
    <source>
        <dbReference type="ARBA" id="ARBA00023163"/>
    </source>
</evidence>
<name>A0A7G6DZT4_THEFR</name>
<dbReference type="InterPro" id="IPR035965">
    <property type="entry name" value="PAS-like_dom_sf"/>
</dbReference>
<dbReference type="Gene3D" id="1.10.8.60">
    <property type="match status" value="1"/>
</dbReference>
<keyword evidence="6" id="KW-0129">CBS domain</keyword>
<dbReference type="SUPFAM" id="SSF52540">
    <property type="entry name" value="P-loop containing nucleoside triphosphate hydrolases"/>
    <property type="match status" value="1"/>
</dbReference>
<dbReference type="GO" id="GO:0006355">
    <property type="term" value="P:regulation of DNA-templated transcription"/>
    <property type="evidence" value="ECO:0007669"/>
    <property type="project" value="InterPro"/>
</dbReference>
<accession>A0A7G6DZT4</accession>
<evidence type="ECO:0000313" key="11">
    <source>
        <dbReference type="Proteomes" id="UP000515847"/>
    </source>
</evidence>
<dbReference type="Pfam" id="PF00158">
    <property type="entry name" value="Sigma54_activat"/>
    <property type="match status" value="1"/>
</dbReference>
<dbReference type="InterPro" id="IPR002197">
    <property type="entry name" value="HTH_Fis"/>
</dbReference>
<dbReference type="SUPFAM" id="SSF46689">
    <property type="entry name" value="Homeodomain-like"/>
    <property type="match status" value="1"/>
</dbReference>
<dbReference type="InterPro" id="IPR000644">
    <property type="entry name" value="CBS_dom"/>
</dbReference>